<evidence type="ECO:0000313" key="3">
    <source>
        <dbReference type="Proteomes" id="UP000537890"/>
    </source>
</evidence>
<dbReference type="GO" id="GO:0051276">
    <property type="term" value="P:chromosome organization"/>
    <property type="evidence" value="ECO:0007669"/>
    <property type="project" value="InterPro"/>
</dbReference>
<dbReference type="SUPFAM" id="SSF75553">
    <property type="entry name" value="Smc hinge domain"/>
    <property type="match status" value="1"/>
</dbReference>
<proteinExistence type="predicted"/>
<evidence type="ECO:0000259" key="1">
    <source>
        <dbReference type="Pfam" id="PF06470"/>
    </source>
</evidence>
<dbReference type="GO" id="GO:0005694">
    <property type="term" value="C:chromosome"/>
    <property type="evidence" value="ECO:0007669"/>
    <property type="project" value="InterPro"/>
</dbReference>
<feature type="domain" description="SMC hinge" evidence="1">
    <location>
        <begin position="11"/>
        <end position="56"/>
    </location>
</feature>
<evidence type="ECO:0000313" key="2">
    <source>
        <dbReference type="EMBL" id="NYT46526.1"/>
    </source>
</evidence>
<protein>
    <recommendedName>
        <fullName evidence="1">SMC hinge domain-containing protein</fullName>
    </recommendedName>
</protein>
<dbReference type="InterPro" id="IPR010935">
    <property type="entry name" value="SMC_hinge"/>
</dbReference>
<name>A0A7Z0MMS4_9GAMM</name>
<dbReference type="Gene3D" id="1.20.1060.20">
    <property type="match status" value="1"/>
</dbReference>
<dbReference type="AlphaFoldDB" id="A0A7Z0MMS4"/>
<dbReference type="EMBL" id="JACCHS010000010">
    <property type="protein sequence ID" value="NYT46526.1"/>
    <property type="molecule type" value="Genomic_DNA"/>
</dbReference>
<dbReference type="InterPro" id="IPR036277">
    <property type="entry name" value="SMC_hinge_sf"/>
</dbReference>
<sequence length="68" mass="7411">MADRMALTDNQRLAEFIEVESGWDSAVETVLGTYLEAVCIDNADQLIAELSSLSDESITLFEPAPFTG</sequence>
<organism evidence="2 3">
    <name type="scientific">Candidatus Methanofishera endochildressiae</name>
    <dbReference type="NCBI Taxonomy" id="2738884"/>
    <lineage>
        <taxon>Bacteria</taxon>
        <taxon>Pseudomonadati</taxon>
        <taxon>Pseudomonadota</taxon>
        <taxon>Gammaproteobacteria</taxon>
        <taxon>Candidatus Methanofishera</taxon>
    </lineage>
</organism>
<dbReference type="Pfam" id="PF06470">
    <property type="entry name" value="SMC_hinge"/>
    <property type="match status" value="1"/>
</dbReference>
<gene>
    <name evidence="2" type="ORF">H0A75_01295</name>
</gene>
<dbReference type="GO" id="GO:0005524">
    <property type="term" value="F:ATP binding"/>
    <property type="evidence" value="ECO:0007669"/>
    <property type="project" value="InterPro"/>
</dbReference>
<comment type="caution">
    <text evidence="2">The sequence shown here is derived from an EMBL/GenBank/DDBJ whole genome shotgun (WGS) entry which is preliminary data.</text>
</comment>
<dbReference type="Proteomes" id="UP000537890">
    <property type="component" value="Unassembled WGS sequence"/>
</dbReference>
<accession>A0A7Z0MMS4</accession>
<reference evidence="2 3" key="1">
    <citation type="submission" date="2020-05" db="EMBL/GenBank/DDBJ databases">
        <title>Horizontal transmission and recombination maintain forever young bacterial symbiont genomes.</title>
        <authorList>
            <person name="Russell S.L."/>
            <person name="Pepper-Tunick E."/>
            <person name="Svedberg J."/>
            <person name="Byrne A."/>
            <person name="Ruelas Castillo J."/>
            <person name="Vollmers C."/>
            <person name="Beinart R.A."/>
            <person name="Corbett-Detig R."/>
        </authorList>
    </citation>
    <scope>NUCLEOTIDE SEQUENCE [LARGE SCALE GENOMIC DNA]</scope>
    <source>
        <strain evidence="2">4727-3</strain>
    </source>
</reference>